<dbReference type="Gene3D" id="1.10.3210.10">
    <property type="entry name" value="Hypothetical protein af1432"/>
    <property type="match status" value="1"/>
</dbReference>
<dbReference type="InterPro" id="IPR003607">
    <property type="entry name" value="HD/PDEase_dom"/>
</dbReference>
<reference evidence="3" key="1">
    <citation type="journal article" date="2013" name="Stand. Genomic Sci.">
        <title>Genome sequence of the thermophilic fresh-water bacterium Spirochaeta caldaria type strain (H1(T)), reclassification of Spirochaeta caldaria, Spirochaeta stenostrepta, and Spirochaeta zuelzerae in the genus Treponema as Treponema caldaria comb. nov., Treponema stenostrepta comb. nov., and Treponema zuelzerae comb. nov., and emendation of the genus Treponema.</title>
        <authorList>
            <person name="Abt B."/>
            <person name="Goker M."/>
            <person name="Scheuner C."/>
            <person name="Han C."/>
            <person name="Lu M."/>
            <person name="Misra M."/>
            <person name="Lapidus A."/>
            <person name="Nolan M."/>
            <person name="Lucas S."/>
            <person name="Hammon N."/>
            <person name="Deshpande S."/>
            <person name="Cheng J.F."/>
            <person name="Tapia R."/>
            <person name="Goodwin L.A."/>
            <person name="Pitluck S."/>
            <person name="Liolios K."/>
            <person name="Pagani I."/>
            <person name="Ivanova N."/>
            <person name="Mavromatis K."/>
            <person name="Mikhailova N."/>
            <person name="Huntemann M."/>
            <person name="Pati A."/>
            <person name="Chen A."/>
            <person name="Palaniappan K."/>
            <person name="Land M."/>
            <person name="Hauser L."/>
            <person name="Jeffries C.D."/>
            <person name="Rohde M."/>
            <person name="Spring S."/>
            <person name="Gronow S."/>
            <person name="Detter J.C."/>
            <person name="Bristow J."/>
            <person name="Eisen J.A."/>
            <person name="Markowitz V."/>
            <person name="Hugenholtz P."/>
            <person name="Kyrpides N.C."/>
            <person name="Woyke T."/>
            <person name="Klenk H.P."/>
        </authorList>
    </citation>
    <scope>NUCLEOTIDE SEQUENCE</scope>
    <source>
        <strain evidence="3">ATCC 51460 / DSM 7334 / H1</strain>
    </source>
</reference>
<dbReference type="AlphaFoldDB" id="F8F1M6"/>
<dbReference type="eggNOG" id="COG2206">
    <property type="taxonomic scope" value="Bacteria"/>
</dbReference>
<accession>F8F1M6</accession>
<evidence type="ECO:0000259" key="1">
    <source>
        <dbReference type="PROSITE" id="PS51832"/>
    </source>
</evidence>
<feature type="domain" description="HD-GYP" evidence="1">
    <location>
        <begin position="130"/>
        <end position="325"/>
    </location>
</feature>
<dbReference type="SMART" id="SM00471">
    <property type="entry name" value="HDc"/>
    <property type="match status" value="1"/>
</dbReference>
<dbReference type="HOGENOM" id="CLU_000445_92_1_12"/>
<dbReference type="RefSeq" id="WP_013968671.1">
    <property type="nucleotide sequence ID" value="NC_015732.1"/>
</dbReference>
<dbReference type="CDD" id="cd00077">
    <property type="entry name" value="HDc"/>
    <property type="match status" value="1"/>
</dbReference>
<dbReference type="PANTHER" id="PTHR43155:SF2">
    <property type="entry name" value="CYCLIC DI-GMP PHOSPHODIESTERASE PA4108"/>
    <property type="match status" value="1"/>
</dbReference>
<dbReference type="PANTHER" id="PTHR43155">
    <property type="entry name" value="CYCLIC DI-GMP PHOSPHODIESTERASE PA4108-RELATED"/>
    <property type="match status" value="1"/>
</dbReference>
<proteinExistence type="predicted"/>
<dbReference type="KEGG" id="scd:Spica_1214"/>
<dbReference type="STRING" id="744872.Spica_1214"/>
<dbReference type="EMBL" id="CP002868">
    <property type="protein sequence ID" value="AEJ19360.1"/>
    <property type="molecule type" value="Genomic_DNA"/>
</dbReference>
<sequence>MQSFPIKDIPQDSYFTKPAYLDGRFILTTPEMPFTNALKKALLDWEFREVQSDGIPQEEYSDTTTANIQEREEIKEVEIKNNNDSERLKQAIEFYQKFLLYVENLFTRYTTKNEINFKEVADKIKEVCDVVKEDRRFLLRVEIPLSKNQNFLANHTVKSTIIAVIIGTYLKLPNHRLIELGVAALLHEIGMLKLPPQLYMSNRPLSPQERKAILTHPILSYNILKSLDFPLSICVGVLEHHERQNGEGYPQKLKGERISLYAKIISVACSYEALTALRPYKDAKDGYTGMIDLLKNVGQQYDDTIVRALVYSLSIYPIGLYVLLSNNKHGQVVDVNPENPRYPIVQIFGEKTPDGKNKTIETSHDGVHIVRPLIKEEVETIQE</sequence>
<organism evidence="2 3">
    <name type="scientific">Gracilinema caldarium (strain ATCC 51460 / DSM 7334 / H1)</name>
    <name type="common">Treponema caldarium</name>
    <dbReference type="NCBI Taxonomy" id="744872"/>
    <lineage>
        <taxon>Bacteria</taxon>
        <taxon>Pseudomonadati</taxon>
        <taxon>Spirochaetota</taxon>
        <taxon>Spirochaetia</taxon>
        <taxon>Spirochaetales</taxon>
        <taxon>Breznakiellaceae</taxon>
        <taxon>Gracilinema</taxon>
    </lineage>
</organism>
<evidence type="ECO:0000313" key="3">
    <source>
        <dbReference type="Proteomes" id="UP000000503"/>
    </source>
</evidence>
<evidence type="ECO:0000313" key="2">
    <source>
        <dbReference type="EMBL" id="AEJ19360.1"/>
    </source>
</evidence>
<name>F8F1M6_GRAC1</name>
<dbReference type="OrthoDB" id="9781505at2"/>
<dbReference type="SUPFAM" id="SSF109604">
    <property type="entry name" value="HD-domain/PDEase-like"/>
    <property type="match status" value="1"/>
</dbReference>
<gene>
    <name evidence="2" type="ordered locus">Spica_1214</name>
</gene>
<keyword evidence="3" id="KW-1185">Reference proteome</keyword>
<dbReference type="Proteomes" id="UP000000503">
    <property type="component" value="Chromosome"/>
</dbReference>
<dbReference type="PROSITE" id="PS51832">
    <property type="entry name" value="HD_GYP"/>
    <property type="match status" value="1"/>
</dbReference>
<dbReference type="Pfam" id="PF13487">
    <property type="entry name" value="HD_5"/>
    <property type="match status" value="1"/>
</dbReference>
<dbReference type="InterPro" id="IPR037522">
    <property type="entry name" value="HD_GYP_dom"/>
</dbReference>
<protein>
    <submittedName>
        <fullName evidence="2">Metal dependent phosphohydrolase</fullName>
    </submittedName>
</protein>